<keyword evidence="2" id="KW-1185">Reference proteome</keyword>
<evidence type="ECO:0000313" key="2">
    <source>
        <dbReference type="Proteomes" id="UP001165283"/>
    </source>
</evidence>
<evidence type="ECO:0000313" key="1">
    <source>
        <dbReference type="EMBL" id="MCO1656529.1"/>
    </source>
</evidence>
<dbReference type="Proteomes" id="UP001165283">
    <property type="component" value="Unassembled WGS sequence"/>
</dbReference>
<organism evidence="1 2">
    <name type="scientific">Pseudonocardia humida</name>
    <dbReference type="NCBI Taxonomy" id="2800819"/>
    <lineage>
        <taxon>Bacteria</taxon>
        <taxon>Bacillati</taxon>
        <taxon>Actinomycetota</taxon>
        <taxon>Actinomycetes</taxon>
        <taxon>Pseudonocardiales</taxon>
        <taxon>Pseudonocardiaceae</taxon>
        <taxon>Pseudonocardia</taxon>
    </lineage>
</organism>
<dbReference type="RefSeq" id="WP_252439335.1">
    <property type="nucleotide sequence ID" value="NZ_JAGSOV010000035.1"/>
</dbReference>
<comment type="caution">
    <text evidence="1">The sequence shown here is derived from an EMBL/GenBank/DDBJ whole genome shotgun (WGS) entry which is preliminary data.</text>
</comment>
<name>A0ABT1A0K3_9PSEU</name>
<proteinExistence type="predicted"/>
<dbReference type="EMBL" id="JAGSOV010000035">
    <property type="protein sequence ID" value="MCO1656529.1"/>
    <property type="molecule type" value="Genomic_DNA"/>
</dbReference>
<reference evidence="1" key="1">
    <citation type="submission" date="2021-04" db="EMBL/GenBank/DDBJ databases">
        <title>Pseudonocardia sp. nov., isolated from sandy soil of mangrove forest.</title>
        <authorList>
            <person name="Zan Z."/>
            <person name="Huang R."/>
            <person name="Liu W."/>
        </authorList>
    </citation>
    <scope>NUCLEOTIDE SEQUENCE</scope>
    <source>
        <strain evidence="1">S2-4</strain>
    </source>
</reference>
<protein>
    <submittedName>
        <fullName evidence="1">Uncharacterized protein</fullName>
    </submittedName>
</protein>
<accession>A0ABT1A0K3</accession>
<gene>
    <name evidence="1" type="ORF">KDL28_15845</name>
</gene>
<sequence>MRDERWVGEVGEDNARWLATESRTARLASEYRPRDLGDGRVEYGYRALDAARELGEEEDGYLTDDAEGLRVWIGDDAYELESS</sequence>